<dbReference type="Proteomes" id="UP000711047">
    <property type="component" value="Unassembled WGS sequence"/>
</dbReference>
<keyword evidence="1" id="KW-0808">Transferase</keyword>
<proteinExistence type="predicted"/>
<dbReference type="InterPro" id="IPR000182">
    <property type="entry name" value="GNAT_dom"/>
</dbReference>
<accession>A0ABX2DV45</accession>
<dbReference type="RefSeq" id="WP_173138868.1">
    <property type="nucleotide sequence ID" value="NZ_JABMKX010000016.1"/>
</dbReference>
<comment type="caution">
    <text evidence="3">The sequence shown here is derived from an EMBL/GenBank/DDBJ whole genome shotgun (WGS) entry which is preliminary data.</text>
</comment>
<evidence type="ECO:0000256" key="1">
    <source>
        <dbReference type="ARBA" id="ARBA00022679"/>
    </source>
</evidence>
<organism evidence="3 4">
    <name type="scientific">Paenibacillus tritici</name>
    <dbReference type="NCBI Taxonomy" id="1873425"/>
    <lineage>
        <taxon>Bacteria</taxon>
        <taxon>Bacillati</taxon>
        <taxon>Bacillota</taxon>
        <taxon>Bacilli</taxon>
        <taxon>Bacillales</taxon>
        <taxon>Paenibacillaceae</taxon>
        <taxon>Paenibacillus</taxon>
    </lineage>
</organism>
<dbReference type="InterPro" id="IPR050769">
    <property type="entry name" value="NAT_camello-type"/>
</dbReference>
<name>A0ABX2DV45_9BACL</name>
<protein>
    <submittedName>
        <fullName evidence="3">GNAT family N-acetyltransferase</fullName>
    </submittedName>
</protein>
<reference evidence="3 4" key="1">
    <citation type="submission" date="2020-05" db="EMBL/GenBank/DDBJ databases">
        <title>Paenibacillus glebae, sp. nov., Paenibacillus humi sp. nov., Paenibacillus pedi sp. nov., Paenibacillus terrestris sp. nov. and Paenibacillus terricola sp. nov., isolated from a forest top soil sample.</title>
        <authorList>
            <person name="Qi S."/>
            <person name="Carlier A."/>
            <person name="Cnockaert M."/>
            <person name="Vandamme P."/>
        </authorList>
    </citation>
    <scope>NUCLEOTIDE SEQUENCE [LARGE SCALE GENOMIC DNA]</scope>
    <source>
        <strain evidence="3 4">LMG 29502</strain>
    </source>
</reference>
<sequence length="163" mass="18519">MNYSIRAASARDLDGLCSIRNHEGLFRKYLDQDHQREGCFIVAEMDGRIAGFVVLKLSGNRIPKLSDLYVKEACRGKGVGSALIRYQENMARTLGYSELFVSVDPQENPRMIQLITRLGYAAVTEPYLKTAIFYNEDGTAYETTYTRVDLKKRLNNYFIGGIE</sequence>
<dbReference type="Pfam" id="PF00583">
    <property type="entry name" value="Acetyltransf_1"/>
    <property type="match status" value="1"/>
</dbReference>
<evidence type="ECO:0000259" key="2">
    <source>
        <dbReference type="PROSITE" id="PS51186"/>
    </source>
</evidence>
<feature type="domain" description="N-acetyltransferase" evidence="2">
    <location>
        <begin position="3"/>
        <end position="139"/>
    </location>
</feature>
<keyword evidence="4" id="KW-1185">Reference proteome</keyword>
<dbReference type="Gene3D" id="3.40.630.30">
    <property type="match status" value="1"/>
</dbReference>
<dbReference type="PROSITE" id="PS51186">
    <property type="entry name" value="GNAT"/>
    <property type="match status" value="1"/>
</dbReference>
<dbReference type="PANTHER" id="PTHR13947:SF37">
    <property type="entry name" value="LD18367P"/>
    <property type="match status" value="1"/>
</dbReference>
<dbReference type="InterPro" id="IPR016181">
    <property type="entry name" value="Acyl_CoA_acyltransferase"/>
</dbReference>
<evidence type="ECO:0000313" key="4">
    <source>
        <dbReference type="Proteomes" id="UP000711047"/>
    </source>
</evidence>
<dbReference type="PANTHER" id="PTHR13947">
    <property type="entry name" value="GNAT FAMILY N-ACETYLTRANSFERASE"/>
    <property type="match status" value="1"/>
</dbReference>
<evidence type="ECO:0000313" key="3">
    <source>
        <dbReference type="EMBL" id="NQX48582.1"/>
    </source>
</evidence>
<gene>
    <name evidence="3" type="ORF">HQN87_24940</name>
</gene>
<dbReference type="EMBL" id="JABMKX010000016">
    <property type="protein sequence ID" value="NQX48582.1"/>
    <property type="molecule type" value="Genomic_DNA"/>
</dbReference>
<dbReference type="SUPFAM" id="SSF55729">
    <property type="entry name" value="Acyl-CoA N-acyltransferases (Nat)"/>
    <property type="match status" value="1"/>
</dbReference>
<dbReference type="CDD" id="cd04301">
    <property type="entry name" value="NAT_SF"/>
    <property type="match status" value="1"/>
</dbReference>